<dbReference type="Pfam" id="PF04592">
    <property type="entry name" value="SelP_N"/>
    <property type="match status" value="1"/>
</dbReference>
<feature type="transmembrane region" description="Helical" evidence="6">
    <location>
        <begin position="109"/>
        <end position="133"/>
    </location>
</feature>
<proteinExistence type="predicted"/>
<feature type="transmembrane region" description="Helical" evidence="6">
    <location>
        <begin position="153"/>
        <end position="172"/>
    </location>
</feature>
<evidence type="ECO:0000256" key="6">
    <source>
        <dbReference type="SAM" id="Phobius"/>
    </source>
</evidence>
<dbReference type="GeneTree" id="ENSGT00510000049326"/>
<feature type="domain" description="Selenoprotein P N-terminal" evidence="7">
    <location>
        <begin position="28"/>
        <end position="103"/>
    </location>
</feature>
<keyword evidence="2" id="KW-0964">Secreted</keyword>
<accession>A0A2I3N3M1</accession>
<protein>
    <recommendedName>
        <fullName evidence="7">Selenoprotein P N-terminal domain-containing protein</fullName>
    </recommendedName>
</protein>
<keyword evidence="4" id="KW-0712">Selenocysteine</keyword>
<reference evidence="9" key="1">
    <citation type="submission" date="2012-03" db="EMBL/GenBank/DDBJ databases">
        <title>Whole Genome Assembly of Papio anubis.</title>
        <authorList>
            <person name="Liu Y.L."/>
            <person name="Abraham K.A."/>
            <person name="Akbar H.A."/>
            <person name="Ali S.A."/>
            <person name="Anosike U.A."/>
            <person name="Aqrawi P.A."/>
            <person name="Arias F.A."/>
            <person name="Attaway T.A."/>
            <person name="Awwad R.A."/>
            <person name="Babu C.B."/>
            <person name="Bandaranaike D.B."/>
            <person name="Battles P.B."/>
            <person name="Bell A.B."/>
            <person name="Beltran B.B."/>
            <person name="Berhane-Mersha D.B."/>
            <person name="Bess C.B."/>
            <person name="Bickham C.B."/>
            <person name="Bolden T.B."/>
            <person name="Carter K.C."/>
            <person name="Chau D.C."/>
            <person name="Chavez A.C."/>
            <person name="Clerc-Blankenburg K.C."/>
            <person name="Coyle M.C."/>
            <person name="Dao M.D."/>
            <person name="Davila M.L.D."/>
            <person name="Davy-Carroll L.D."/>
            <person name="Denson S.D."/>
            <person name="Dinh H.D."/>
            <person name="Fernandez S.F."/>
            <person name="Fernando P.F."/>
            <person name="Forbes L.F."/>
            <person name="Francis C.F."/>
            <person name="Francisco L.F."/>
            <person name="Fu Q.F."/>
            <person name="Garcia-Iii R.G."/>
            <person name="Garrett T.G."/>
            <person name="Gross S.G."/>
            <person name="Gubbala S.G."/>
            <person name="Hirani K.H."/>
            <person name="Hogues M.H."/>
            <person name="Hollins B.H."/>
            <person name="Jackson L.J."/>
            <person name="Javaid M.J."/>
            <person name="Jhangiani S.J."/>
            <person name="Johnson A.J."/>
            <person name="Johnson B.J."/>
            <person name="Jones J.J."/>
            <person name="Joshi V.J."/>
            <person name="Kalu J.K."/>
            <person name="Khan N.K."/>
            <person name="Korchina V.K."/>
            <person name="Kovar C.K."/>
            <person name="Lago L.L."/>
            <person name="Lara F.L."/>
            <person name="Le T.-K.L."/>
            <person name="Lee S.L."/>
            <person name="Legall-Iii F.L."/>
            <person name="Lemon S.L."/>
            <person name="Liu J.L."/>
            <person name="Liu Y.-S.L."/>
            <person name="Liyanage D.L."/>
            <person name="Lopez J.L."/>
            <person name="Lorensuhewa L.L."/>
            <person name="Mata R.M."/>
            <person name="Mathew T.M."/>
            <person name="Mercado C.M."/>
            <person name="Mercado I.M."/>
            <person name="Morales K.M."/>
            <person name="Morgan M.M."/>
            <person name="Munidasa M.M."/>
            <person name="Ngo D.N."/>
            <person name="Nguyen L.N."/>
            <person name="Nguyen T.N."/>
            <person name="Nguyen N.N."/>
            <person name="Obregon M.O."/>
            <person name="Okwuonu G.O."/>
            <person name="Ongeri F.O."/>
            <person name="Onwere C.O."/>
            <person name="Osifeso I.O."/>
            <person name="Parra A.P."/>
            <person name="Patil S.P."/>
            <person name="Perez A.P."/>
            <person name="Perez Y.P."/>
            <person name="Pham C.P."/>
            <person name="Pu L.-L.P."/>
            <person name="Puazo M.P."/>
            <person name="Quiroz J.Q."/>
            <person name="Rouhana J.R."/>
            <person name="Ruiz M.R."/>
            <person name="Ruiz S.-J.R."/>
            <person name="Saada N.S."/>
            <person name="Santibanez J.S."/>
            <person name="Scheel M.S."/>
            <person name="Schneider B.S."/>
            <person name="Simmons D.S."/>
            <person name="Sisson I.S."/>
            <person name="Tang L.-Y.T."/>
            <person name="Thornton R.T."/>
            <person name="Tisius J.T."/>
            <person name="Toledanes G.T."/>
            <person name="Trejos Z.T."/>
            <person name="Usmani K.U."/>
            <person name="Varghese R.V."/>
            <person name="Vattathil S.V."/>
            <person name="Vee V.V."/>
            <person name="Walker D.W."/>
            <person name="Weissenberger G.W."/>
            <person name="White C.W."/>
            <person name="Williams A.W."/>
            <person name="Woodworth J.W."/>
            <person name="Wright R.W."/>
            <person name="Zhu Y.Z."/>
            <person name="Han Y.H."/>
            <person name="Newsham I.N."/>
            <person name="Nazareth L.N."/>
            <person name="Worley K.W."/>
            <person name="Muzny D.M."/>
            <person name="Rogers J.R."/>
            <person name="Gibbs R.G."/>
        </authorList>
    </citation>
    <scope>NUCLEOTIDE SEQUENCE [LARGE SCALE GENOMIC DNA]</scope>
</reference>
<organism evidence="8 9">
    <name type="scientific">Papio anubis</name>
    <name type="common">Olive baboon</name>
    <dbReference type="NCBI Taxonomy" id="9555"/>
    <lineage>
        <taxon>Eukaryota</taxon>
        <taxon>Metazoa</taxon>
        <taxon>Chordata</taxon>
        <taxon>Craniata</taxon>
        <taxon>Vertebrata</taxon>
        <taxon>Euteleostomi</taxon>
        <taxon>Mammalia</taxon>
        <taxon>Eutheria</taxon>
        <taxon>Euarchontoglires</taxon>
        <taxon>Primates</taxon>
        <taxon>Haplorrhini</taxon>
        <taxon>Catarrhini</taxon>
        <taxon>Cercopithecidae</taxon>
        <taxon>Cercopithecinae</taxon>
        <taxon>Papio</taxon>
    </lineage>
</organism>
<keyword evidence="9" id="KW-1185">Reference proteome</keyword>
<evidence type="ECO:0000256" key="5">
    <source>
        <dbReference type="ARBA" id="ARBA00023180"/>
    </source>
</evidence>
<dbReference type="GO" id="GO:0008430">
    <property type="term" value="F:selenium binding"/>
    <property type="evidence" value="ECO:0007669"/>
    <property type="project" value="InterPro"/>
</dbReference>
<evidence type="ECO:0000256" key="1">
    <source>
        <dbReference type="ARBA" id="ARBA00004613"/>
    </source>
</evidence>
<keyword evidence="6" id="KW-1133">Transmembrane helix</keyword>
<sequence length="202" mass="23419">ISEYAAVALWSCQIKAKSKEAGSLEGVVLEELRVKLEKEGYSNISYIVVNHQGISSRLKYTHLKNKVSEHIPVYQQEENQTDVWTLLNGSKDDFLIYDRLSKMKTFVKVYLWLLWMKQLKLHSPITIMSIITIRDISTLAAVSFQRISNQEHQMLLLILLLQAFITIISTRVNIGRVTQRAEICQEVKVYNIYKRSSDERDV</sequence>
<evidence type="ECO:0000313" key="8">
    <source>
        <dbReference type="Ensembl" id="ENSPANP00000042612.2"/>
    </source>
</evidence>
<evidence type="ECO:0000259" key="7">
    <source>
        <dbReference type="Pfam" id="PF04592"/>
    </source>
</evidence>
<dbReference type="InterPro" id="IPR037941">
    <property type="entry name" value="SeP"/>
</dbReference>
<comment type="subcellular location">
    <subcellularLocation>
        <location evidence="1">Secreted</location>
    </subcellularLocation>
</comment>
<keyword evidence="3" id="KW-0732">Signal</keyword>
<reference evidence="8" key="3">
    <citation type="submission" date="2025-09" db="UniProtKB">
        <authorList>
            <consortium name="Ensembl"/>
        </authorList>
    </citation>
    <scope>IDENTIFICATION</scope>
</reference>
<dbReference type="Ensembl" id="ENSPANT00000045254.2">
    <property type="protein sequence ID" value="ENSPANP00000042612.2"/>
    <property type="gene ID" value="ENSPANG00000032052.2"/>
</dbReference>
<evidence type="ECO:0000256" key="2">
    <source>
        <dbReference type="ARBA" id="ARBA00022525"/>
    </source>
</evidence>
<dbReference type="GO" id="GO:0005576">
    <property type="term" value="C:extracellular region"/>
    <property type="evidence" value="ECO:0007669"/>
    <property type="project" value="UniProtKB-SubCell"/>
</dbReference>
<evidence type="ECO:0000313" key="9">
    <source>
        <dbReference type="Proteomes" id="UP000028761"/>
    </source>
</evidence>
<dbReference type="OMA" id="WSCQIKA"/>
<dbReference type="Bgee" id="ENSPANG00000032052">
    <property type="expression patterns" value="Expressed in liver and 67 other cell types or tissues"/>
</dbReference>
<evidence type="ECO:0000256" key="4">
    <source>
        <dbReference type="ARBA" id="ARBA00022933"/>
    </source>
</evidence>
<dbReference type="GO" id="GO:0001887">
    <property type="term" value="P:selenium compound metabolic process"/>
    <property type="evidence" value="ECO:0007669"/>
    <property type="project" value="TreeGrafter"/>
</dbReference>
<dbReference type="Proteomes" id="UP000028761">
    <property type="component" value="Unplaced"/>
</dbReference>
<dbReference type="InterPro" id="IPR007671">
    <property type="entry name" value="Selenoprotein-P_N"/>
</dbReference>
<keyword evidence="5" id="KW-0325">Glycoprotein</keyword>
<dbReference type="PANTHER" id="PTHR10105:SF3">
    <property type="entry name" value="SELENOPROTEIN P"/>
    <property type="match status" value="1"/>
</dbReference>
<keyword evidence="6" id="KW-0812">Transmembrane</keyword>
<evidence type="ECO:0000256" key="3">
    <source>
        <dbReference type="ARBA" id="ARBA00022729"/>
    </source>
</evidence>
<name>A0A2I3N3M1_PAPAN</name>
<dbReference type="PANTHER" id="PTHR10105">
    <property type="entry name" value="SELENOPROTEIN P"/>
    <property type="match status" value="1"/>
</dbReference>
<reference evidence="8" key="2">
    <citation type="submission" date="2025-08" db="UniProtKB">
        <authorList>
            <consortium name="Ensembl"/>
        </authorList>
    </citation>
    <scope>IDENTIFICATION</scope>
</reference>
<keyword evidence="6" id="KW-0472">Membrane</keyword>
<dbReference type="AlphaFoldDB" id="A0A2I3N3M1"/>